<accession>A0A8H4IS80</accession>
<name>A0A8H4IS80_9PEZI</name>
<evidence type="ECO:0000256" key="1">
    <source>
        <dbReference type="SAM" id="MobiDB-lite"/>
    </source>
</evidence>
<dbReference type="Proteomes" id="UP000572817">
    <property type="component" value="Unassembled WGS sequence"/>
</dbReference>
<evidence type="ECO:0000313" key="2">
    <source>
        <dbReference type="EMBL" id="KAF4304248.1"/>
    </source>
</evidence>
<comment type="caution">
    <text evidence="2">The sequence shown here is derived from an EMBL/GenBank/DDBJ whole genome shotgun (WGS) entry which is preliminary data.</text>
</comment>
<reference evidence="2" key="1">
    <citation type="submission" date="2020-04" db="EMBL/GenBank/DDBJ databases">
        <title>Genome Assembly and Annotation of Botryosphaeria dothidea sdau 11-99, a Latent Pathogen of Apple Fruit Ring Rot in China.</title>
        <authorList>
            <person name="Yu C."/>
            <person name="Diao Y."/>
            <person name="Lu Q."/>
            <person name="Zhao J."/>
            <person name="Cui S."/>
            <person name="Peng C."/>
            <person name="He B."/>
            <person name="Liu H."/>
        </authorList>
    </citation>
    <scope>NUCLEOTIDE SEQUENCE [LARGE SCALE GENOMIC DNA]</scope>
    <source>
        <strain evidence="2">Sdau11-99</strain>
    </source>
</reference>
<dbReference type="AlphaFoldDB" id="A0A8H4IS80"/>
<feature type="compositionally biased region" description="Basic and acidic residues" evidence="1">
    <location>
        <begin position="13"/>
        <end position="24"/>
    </location>
</feature>
<feature type="compositionally biased region" description="Polar residues" evidence="1">
    <location>
        <begin position="67"/>
        <end position="80"/>
    </location>
</feature>
<proteinExistence type="predicted"/>
<sequence length="670" mass="73228">MENNNGPFIPHSGQEDQRQSDDAATHPTRTPNTAGNTGNGPEEGMSTFSGCPINGNSTDKSTEATDHTGTPHTAGTPSLAQQPFPIHQVHVQEAVQDVRDCYRKVESELLRQYQAAYETITNLQPRTGAHLDASQEMYRRQRTAWPGTICADIVRDLEEDTSDWDGDTRAMAHRVSYILEHMAVFDFQQDGDEISIVTGVDELLCGTVRNSYEALLTVFRLGEQLISIGLEVNARVCAESDKLYEGDMKDEFLHTNGLVQRLHAAITALGDALRRPDDGLVHPLDYLDDKHPSALALLRARIRCMRGHYQWALQNDIHEGCARMNAIINTIPDATSRSRIYECLKDTSSVYLFDRIVQARNTVADLDSPPPDLLPTMASVTHVARILHIACRQSDLIALAHHQRDLSSLPDTFARAMASVSAQLSHTDSALATLAFPRRHALRAAVSAHNLSAAAATLFGTGTPGTKALHAFAVYFLATKSTTLLHHLDPTLPYTIPLLTPDNALRLARLFLRGAHAFRDAQRHNHDQRGTVALAWLCGLVDAWFAWLADARRAVAAHPDVAADAAAWFADVETLEGPGGAVLRALVRRGAHLVHASDLFVGLPLGWDGAFGGEWPVGDGEGLEEADGSVEAAFVEMRRFVVWPAERGVLEGGRVGVRGGEVKRWAWGAA</sequence>
<gene>
    <name evidence="2" type="ORF">GTA08_BOTSDO08500</name>
</gene>
<keyword evidence="3" id="KW-1185">Reference proteome</keyword>
<dbReference type="EMBL" id="WWBZ02000051">
    <property type="protein sequence ID" value="KAF4304248.1"/>
    <property type="molecule type" value="Genomic_DNA"/>
</dbReference>
<feature type="compositionally biased region" description="Polar residues" evidence="1">
    <location>
        <begin position="27"/>
        <end position="36"/>
    </location>
</feature>
<feature type="region of interest" description="Disordered" evidence="1">
    <location>
        <begin position="1"/>
        <end position="80"/>
    </location>
</feature>
<feature type="compositionally biased region" description="Polar residues" evidence="1">
    <location>
        <begin position="46"/>
        <end position="59"/>
    </location>
</feature>
<organism evidence="2 3">
    <name type="scientific">Botryosphaeria dothidea</name>
    <dbReference type="NCBI Taxonomy" id="55169"/>
    <lineage>
        <taxon>Eukaryota</taxon>
        <taxon>Fungi</taxon>
        <taxon>Dikarya</taxon>
        <taxon>Ascomycota</taxon>
        <taxon>Pezizomycotina</taxon>
        <taxon>Dothideomycetes</taxon>
        <taxon>Dothideomycetes incertae sedis</taxon>
        <taxon>Botryosphaeriales</taxon>
        <taxon>Botryosphaeriaceae</taxon>
        <taxon>Botryosphaeria</taxon>
    </lineage>
</organism>
<protein>
    <submittedName>
        <fullName evidence="2">Uncharacterized protein</fullName>
    </submittedName>
</protein>
<evidence type="ECO:0000313" key="3">
    <source>
        <dbReference type="Proteomes" id="UP000572817"/>
    </source>
</evidence>